<feature type="compositionally biased region" description="Basic residues" evidence="2">
    <location>
        <begin position="327"/>
        <end position="340"/>
    </location>
</feature>
<keyword evidence="5" id="KW-1185">Reference proteome</keyword>
<dbReference type="AlphaFoldDB" id="A0A1I7W6D2"/>
<dbReference type="SMART" id="SM00582">
    <property type="entry name" value="RPR"/>
    <property type="match status" value="1"/>
</dbReference>
<dbReference type="Pfam" id="PF04818">
    <property type="entry name" value="CID"/>
    <property type="match status" value="1"/>
</dbReference>
<name>A0A1I7W6D2_HETBA</name>
<accession>A0A1I7W6D2</accession>
<evidence type="ECO:0000256" key="1">
    <source>
        <dbReference type="ARBA" id="ARBA00022884"/>
    </source>
</evidence>
<keyword evidence="3" id="KW-0472">Membrane</keyword>
<feature type="region of interest" description="Disordered" evidence="2">
    <location>
        <begin position="374"/>
        <end position="394"/>
    </location>
</feature>
<evidence type="ECO:0000256" key="2">
    <source>
        <dbReference type="SAM" id="MobiDB-lite"/>
    </source>
</evidence>
<dbReference type="GO" id="GO:0003723">
    <property type="term" value="F:RNA binding"/>
    <property type="evidence" value="ECO:0007669"/>
    <property type="project" value="UniProtKB-KW"/>
</dbReference>
<sequence>MDTDVVKAFNAELSSIYDSRPPLSKKKIQDISKAALKAKSYYKHVVFSVEKFLAKCKTEYKIPCLYVIDSIIRSSKHQLKEKDVYAARFLKNFSKTLADLLSCPVTEQIWNNNNLIVIFPSLADVLIRDQNVINALKTMQQERILALNQVAAAAQAQQRAALAHPSGVNISLPPPSIPLSSGTLSQGLPSGLTSLPGLNLAQLTNLPVGSGSTQNSVTQAALLNMLAANPLVSNLLNQQSGSNIPFSPNRPPPTSMASIDSAQLAKQQELLKQLSAAAPLGVPPPGMGLLGAPPGQQLSQLPPQLQLHIEDVDMRGADADDRDPRGRKDRKRSRSKERGDHKRGRRSRFFCFCLVFLNCFLVLEIYVHFQSPQYEDPPQMDEKPLSTSPTDRLSSDKRNMNSLYYYVKLLFCIDARF</sequence>
<protein>
    <submittedName>
        <fullName evidence="6">CID domain-containing protein</fullName>
    </submittedName>
</protein>
<dbReference type="CDD" id="cd16983">
    <property type="entry name" value="CID_SCAF8_like"/>
    <property type="match status" value="1"/>
</dbReference>
<evidence type="ECO:0000256" key="3">
    <source>
        <dbReference type="SAM" id="Phobius"/>
    </source>
</evidence>
<dbReference type="Proteomes" id="UP000095283">
    <property type="component" value="Unplaced"/>
</dbReference>
<reference evidence="6" key="1">
    <citation type="submission" date="2016-11" db="UniProtKB">
        <authorList>
            <consortium name="WormBaseParasite"/>
        </authorList>
    </citation>
    <scope>IDENTIFICATION</scope>
</reference>
<dbReference type="Gene3D" id="1.25.40.90">
    <property type="match status" value="1"/>
</dbReference>
<feature type="transmembrane region" description="Helical" evidence="3">
    <location>
        <begin position="349"/>
        <end position="369"/>
    </location>
</feature>
<evidence type="ECO:0000259" key="4">
    <source>
        <dbReference type="PROSITE" id="PS51391"/>
    </source>
</evidence>
<dbReference type="InterPro" id="IPR006569">
    <property type="entry name" value="CID_dom"/>
</dbReference>
<dbReference type="WBParaSite" id="Hba_00187">
    <property type="protein sequence ID" value="Hba_00187"/>
    <property type="gene ID" value="Hba_00187"/>
</dbReference>
<dbReference type="SUPFAM" id="SSF48464">
    <property type="entry name" value="ENTH/VHS domain"/>
    <property type="match status" value="1"/>
</dbReference>
<feature type="region of interest" description="Disordered" evidence="2">
    <location>
        <begin position="313"/>
        <end position="340"/>
    </location>
</feature>
<dbReference type="PANTHER" id="PTHR23140">
    <property type="entry name" value="RNA PROCESSING PROTEIN LD23810P"/>
    <property type="match status" value="1"/>
</dbReference>
<organism evidence="5 6">
    <name type="scientific">Heterorhabditis bacteriophora</name>
    <name type="common">Entomopathogenic nematode worm</name>
    <dbReference type="NCBI Taxonomy" id="37862"/>
    <lineage>
        <taxon>Eukaryota</taxon>
        <taxon>Metazoa</taxon>
        <taxon>Ecdysozoa</taxon>
        <taxon>Nematoda</taxon>
        <taxon>Chromadorea</taxon>
        <taxon>Rhabditida</taxon>
        <taxon>Rhabditina</taxon>
        <taxon>Rhabditomorpha</taxon>
        <taxon>Strongyloidea</taxon>
        <taxon>Heterorhabditidae</taxon>
        <taxon>Heterorhabditis</taxon>
    </lineage>
</organism>
<keyword evidence="3" id="KW-0812">Transmembrane</keyword>
<dbReference type="InterPro" id="IPR008942">
    <property type="entry name" value="ENTH_VHS"/>
</dbReference>
<dbReference type="InterPro" id="IPR051485">
    <property type="entry name" value="SR-CTD_assoc_factor"/>
</dbReference>
<dbReference type="PANTHER" id="PTHR23140:SF4">
    <property type="entry name" value="PROTEIN CBR-NRD-1"/>
    <property type="match status" value="1"/>
</dbReference>
<evidence type="ECO:0000313" key="6">
    <source>
        <dbReference type="WBParaSite" id="Hba_00187"/>
    </source>
</evidence>
<keyword evidence="3" id="KW-1133">Transmembrane helix</keyword>
<feature type="compositionally biased region" description="Basic and acidic residues" evidence="2">
    <location>
        <begin position="313"/>
        <end position="326"/>
    </location>
</feature>
<proteinExistence type="predicted"/>
<keyword evidence="1" id="KW-0694">RNA-binding</keyword>
<feature type="domain" description="CID" evidence="4">
    <location>
        <begin position="1"/>
        <end position="144"/>
    </location>
</feature>
<dbReference type="GO" id="GO:0005634">
    <property type="term" value="C:nucleus"/>
    <property type="evidence" value="ECO:0007669"/>
    <property type="project" value="TreeGrafter"/>
</dbReference>
<dbReference type="PROSITE" id="PS51391">
    <property type="entry name" value="CID"/>
    <property type="match status" value="1"/>
</dbReference>
<evidence type="ECO:0000313" key="5">
    <source>
        <dbReference type="Proteomes" id="UP000095283"/>
    </source>
</evidence>